<evidence type="ECO:0000313" key="2">
    <source>
        <dbReference type="EMBL" id="SPF81026.1"/>
    </source>
</evidence>
<evidence type="ECO:0000256" key="1">
    <source>
        <dbReference type="SAM" id="Phobius"/>
    </source>
</evidence>
<sequence>MTALTVVMIVGMVLIVALIWSRYSDETPLLPDQITLPDGTSPAAFTQGTGWYAIVTTDDRILIYDQLTGALRQTIQITPE</sequence>
<keyword evidence="1" id="KW-0812">Transmembrane</keyword>
<keyword evidence="1" id="KW-0472">Membrane</keyword>
<evidence type="ECO:0000313" key="3">
    <source>
        <dbReference type="Proteomes" id="UP000244904"/>
    </source>
</evidence>
<dbReference type="Pfam" id="PF20082">
    <property type="entry name" value="DUF6476"/>
    <property type="match status" value="1"/>
</dbReference>
<protein>
    <submittedName>
        <fullName evidence="2">Uncharacterized protein</fullName>
    </submittedName>
</protein>
<organism evidence="2 3">
    <name type="scientific">Pseudoprimorskyibacter insulae</name>
    <dbReference type="NCBI Taxonomy" id="1695997"/>
    <lineage>
        <taxon>Bacteria</taxon>
        <taxon>Pseudomonadati</taxon>
        <taxon>Pseudomonadota</taxon>
        <taxon>Alphaproteobacteria</taxon>
        <taxon>Rhodobacterales</taxon>
        <taxon>Paracoccaceae</taxon>
        <taxon>Pseudoprimorskyibacter</taxon>
    </lineage>
</organism>
<gene>
    <name evidence="2" type="ORF">PRI8871_02843</name>
</gene>
<dbReference type="Proteomes" id="UP000244904">
    <property type="component" value="Unassembled WGS sequence"/>
</dbReference>
<proteinExistence type="predicted"/>
<name>A0A2R8AYC3_9RHOB</name>
<keyword evidence="3" id="KW-1185">Reference proteome</keyword>
<feature type="transmembrane region" description="Helical" evidence="1">
    <location>
        <begin position="6"/>
        <end position="23"/>
    </location>
</feature>
<dbReference type="AlphaFoldDB" id="A0A2R8AYC3"/>
<keyword evidence="1" id="KW-1133">Transmembrane helix</keyword>
<reference evidence="3" key="1">
    <citation type="submission" date="2018-03" db="EMBL/GenBank/DDBJ databases">
        <authorList>
            <person name="Rodrigo-Torres L."/>
            <person name="Arahal R. D."/>
            <person name="Lucena T."/>
        </authorList>
    </citation>
    <scope>NUCLEOTIDE SEQUENCE [LARGE SCALE GENOMIC DNA]</scope>
    <source>
        <strain evidence="3">CECT 8871</strain>
    </source>
</reference>
<dbReference type="InterPro" id="IPR045519">
    <property type="entry name" value="DUF6476"/>
</dbReference>
<accession>A0A2R8AYC3</accession>
<dbReference type="EMBL" id="OMOJ01000006">
    <property type="protein sequence ID" value="SPF81026.1"/>
    <property type="molecule type" value="Genomic_DNA"/>
</dbReference>